<feature type="compositionally biased region" description="Basic and acidic residues" evidence="1">
    <location>
        <begin position="1"/>
        <end position="13"/>
    </location>
</feature>
<feature type="compositionally biased region" description="Polar residues" evidence="1">
    <location>
        <begin position="77"/>
        <end position="86"/>
    </location>
</feature>
<dbReference type="Pfam" id="PF04402">
    <property type="entry name" value="SIMPL"/>
    <property type="match status" value="1"/>
</dbReference>
<evidence type="ECO:0000313" key="2">
    <source>
        <dbReference type="EMBL" id="QFU99291.1"/>
    </source>
</evidence>
<proteinExistence type="predicted"/>
<dbReference type="AlphaFoldDB" id="A0A5P9QCW5"/>
<gene>
    <name evidence="2" type="ORF">KDY119_02818</name>
</gene>
<dbReference type="Gene3D" id="3.30.110.170">
    <property type="entry name" value="Protein of unknown function (DUF541), domain 1"/>
    <property type="match status" value="1"/>
</dbReference>
<dbReference type="EMBL" id="CP045529">
    <property type="protein sequence ID" value="QFU99291.1"/>
    <property type="molecule type" value="Genomic_DNA"/>
</dbReference>
<evidence type="ECO:0000256" key="1">
    <source>
        <dbReference type="SAM" id="MobiDB-lite"/>
    </source>
</evidence>
<dbReference type="InterPro" id="IPR007497">
    <property type="entry name" value="SIMPL/DUF541"/>
</dbReference>
<dbReference type="Gene3D" id="3.30.70.2970">
    <property type="entry name" value="Protein of unknown function (DUF541), domain 2"/>
    <property type="match status" value="1"/>
</dbReference>
<dbReference type="KEGG" id="lxl:KDY119_02818"/>
<reference evidence="2 3" key="1">
    <citation type="submission" date="2019-10" db="EMBL/GenBank/DDBJ databases">
        <title>Genome sequence of Luteimicrobium xylanilyticum HY-24.</title>
        <authorList>
            <person name="Kim D.Y."/>
            <person name="Park H.-Y."/>
        </authorList>
    </citation>
    <scope>NUCLEOTIDE SEQUENCE [LARGE SCALE GENOMIC DNA]</scope>
    <source>
        <strain evidence="2 3">HY-24</strain>
    </source>
</reference>
<protein>
    <recommendedName>
        <fullName evidence="4">26 kDa periplasmic immunogenic protein</fullName>
    </recommendedName>
</protein>
<feature type="compositionally biased region" description="Low complexity" evidence="1">
    <location>
        <begin position="19"/>
        <end position="30"/>
    </location>
</feature>
<dbReference type="GO" id="GO:0006974">
    <property type="term" value="P:DNA damage response"/>
    <property type="evidence" value="ECO:0007669"/>
    <property type="project" value="TreeGrafter"/>
</dbReference>
<dbReference type="PANTHER" id="PTHR34387:SF1">
    <property type="entry name" value="PERIPLASMIC IMMUNOGENIC PROTEIN"/>
    <property type="match status" value="1"/>
</dbReference>
<dbReference type="InterPro" id="IPR052022">
    <property type="entry name" value="26kDa_periplasmic_antigen"/>
</dbReference>
<dbReference type="OrthoDB" id="9808766at2"/>
<sequence length="220" mass="22242">MAWPDGREHDNRPRGPRRGVTVTGSGSASGVPDVVVAELGAEAVAPDVQAALDGATSGLAALRASLASAGVPDGNVRTAQTSTWTERPTPGGADDAPSRTTARATLRVVLRDVDGAGAVVRDALAAAGPVARLESLTTALSDVGPLAEQAREAAFADARARAEQYARLAGKALGDVLDVREDGGPGAPAPRVLKASAALVVEPGQQEVQASVTVRWAFAD</sequence>
<name>A0A5P9QCW5_9MICO</name>
<keyword evidence="3" id="KW-1185">Reference proteome</keyword>
<dbReference type="PANTHER" id="PTHR34387">
    <property type="entry name" value="SLR1258 PROTEIN"/>
    <property type="match status" value="1"/>
</dbReference>
<accession>A0A5P9QCW5</accession>
<evidence type="ECO:0000313" key="3">
    <source>
        <dbReference type="Proteomes" id="UP000326702"/>
    </source>
</evidence>
<evidence type="ECO:0008006" key="4">
    <source>
        <dbReference type="Google" id="ProtNLM"/>
    </source>
</evidence>
<organism evidence="2 3">
    <name type="scientific">Luteimicrobium xylanilyticum</name>
    <dbReference type="NCBI Taxonomy" id="1133546"/>
    <lineage>
        <taxon>Bacteria</taxon>
        <taxon>Bacillati</taxon>
        <taxon>Actinomycetota</taxon>
        <taxon>Actinomycetes</taxon>
        <taxon>Micrococcales</taxon>
        <taxon>Luteimicrobium</taxon>
    </lineage>
</organism>
<feature type="region of interest" description="Disordered" evidence="1">
    <location>
        <begin position="73"/>
        <end position="100"/>
    </location>
</feature>
<dbReference type="Proteomes" id="UP000326702">
    <property type="component" value="Chromosome"/>
</dbReference>
<feature type="region of interest" description="Disordered" evidence="1">
    <location>
        <begin position="1"/>
        <end position="30"/>
    </location>
</feature>
<dbReference type="RefSeq" id="WP_153022445.1">
    <property type="nucleotide sequence ID" value="NZ_BAABIH010000008.1"/>
</dbReference>